<name>A0ABP7NBT4_9ACTN</name>
<evidence type="ECO:0000313" key="2">
    <source>
        <dbReference type="Proteomes" id="UP001501000"/>
    </source>
</evidence>
<organism evidence="1 2">
    <name type="scientific">Streptomyces gulbargensis</name>
    <dbReference type="NCBI Taxonomy" id="364901"/>
    <lineage>
        <taxon>Bacteria</taxon>
        <taxon>Bacillati</taxon>
        <taxon>Actinomycetota</taxon>
        <taxon>Actinomycetes</taxon>
        <taxon>Kitasatosporales</taxon>
        <taxon>Streptomycetaceae</taxon>
        <taxon>Streptomyces</taxon>
    </lineage>
</organism>
<reference evidence="2" key="1">
    <citation type="journal article" date="2019" name="Int. J. Syst. Evol. Microbiol.">
        <title>The Global Catalogue of Microorganisms (GCM) 10K type strain sequencing project: providing services to taxonomists for standard genome sequencing and annotation.</title>
        <authorList>
            <consortium name="The Broad Institute Genomics Platform"/>
            <consortium name="The Broad Institute Genome Sequencing Center for Infectious Disease"/>
            <person name="Wu L."/>
            <person name="Ma J."/>
        </authorList>
    </citation>
    <scope>NUCLEOTIDE SEQUENCE [LARGE SCALE GENOMIC DNA]</scope>
    <source>
        <strain evidence="2">JCM 16956</strain>
    </source>
</reference>
<keyword evidence="2" id="KW-1185">Reference proteome</keyword>
<gene>
    <name evidence="1" type="ORF">GCM10022244_57450</name>
</gene>
<dbReference type="EMBL" id="BAABAJ010000033">
    <property type="protein sequence ID" value="GAA3942048.1"/>
    <property type="molecule type" value="Genomic_DNA"/>
</dbReference>
<protein>
    <recommendedName>
        <fullName evidence="3">DUF2867 domain-containing protein</fullName>
    </recommendedName>
</protein>
<proteinExistence type="predicted"/>
<dbReference type="InterPro" id="IPR021295">
    <property type="entry name" value="DUF2867"/>
</dbReference>
<evidence type="ECO:0008006" key="3">
    <source>
        <dbReference type="Google" id="ProtNLM"/>
    </source>
</evidence>
<comment type="caution">
    <text evidence="1">The sequence shown here is derived from an EMBL/GenBank/DDBJ whole genome shotgun (WGS) entry which is preliminary data.</text>
</comment>
<accession>A0ABP7NBT4</accession>
<dbReference type="Proteomes" id="UP001501000">
    <property type="component" value="Unassembled WGS sequence"/>
</dbReference>
<dbReference type="RefSeq" id="WP_345288074.1">
    <property type="nucleotide sequence ID" value="NZ_BAABAJ010000033.1"/>
</dbReference>
<dbReference type="Pfam" id="PF11066">
    <property type="entry name" value="DUF2867"/>
    <property type="match status" value="1"/>
</dbReference>
<evidence type="ECO:0000313" key="1">
    <source>
        <dbReference type="EMBL" id="GAA3942048.1"/>
    </source>
</evidence>
<sequence length="199" mass="21927">MARLLKSAHTEQPWRIHALAPDFTVEDVWSFRMPGSGPGDFPAALAALRASGGLARQPGPARFLFALRWKLGALLGWDDPRAGVGARVTSLRERLPADLRDAPRGEDSDALPLKGVYELATESARELANKTVHSVMHLGWVRGADGDHELRMAVLVKPNGRFGRLYMAAIAPFRYGIVYPALERRWEAAWREHRAASAG</sequence>